<feature type="region of interest" description="Disordered" evidence="1">
    <location>
        <begin position="1013"/>
        <end position="1040"/>
    </location>
</feature>
<reference evidence="2 3" key="1">
    <citation type="journal article" date="2017" name="Mol. Biol. Evol.">
        <title>The 4-celled Tetrabaena socialis nuclear genome reveals the essential components for genetic control of cell number at the origin of multicellularity in the volvocine lineage.</title>
        <authorList>
            <person name="Featherston J."/>
            <person name="Arakaki Y."/>
            <person name="Hanschen E.R."/>
            <person name="Ferris P.J."/>
            <person name="Michod R.E."/>
            <person name="Olson B.J.S.C."/>
            <person name="Nozaki H."/>
            <person name="Durand P.M."/>
        </authorList>
    </citation>
    <scope>NUCLEOTIDE SEQUENCE [LARGE SCALE GENOMIC DNA]</scope>
    <source>
        <strain evidence="2 3">NIES-571</strain>
    </source>
</reference>
<accession>A0A2J7ZPQ7</accession>
<evidence type="ECO:0008006" key="4">
    <source>
        <dbReference type="Google" id="ProtNLM"/>
    </source>
</evidence>
<feature type="region of interest" description="Disordered" evidence="1">
    <location>
        <begin position="1059"/>
        <end position="1085"/>
    </location>
</feature>
<evidence type="ECO:0000256" key="1">
    <source>
        <dbReference type="SAM" id="MobiDB-lite"/>
    </source>
</evidence>
<evidence type="ECO:0000313" key="3">
    <source>
        <dbReference type="Proteomes" id="UP000236333"/>
    </source>
</evidence>
<feature type="region of interest" description="Disordered" evidence="1">
    <location>
        <begin position="422"/>
        <end position="442"/>
    </location>
</feature>
<organism evidence="2 3">
    <name type="scientific">Tetrabaena socialis</name>
    <dbReference type="NCBI Taxonomy" id="47790"/>
    <lineage>
        <taxon>Eukaryota</taxon>
        <taxon>Viridiplantae</taxon>
        <taxon>Chlorophyta</taxon>
        <taxon>core chlorophytes</taxon>
        <taxon>Chlorophyceae</taxon>
        <taxon>CS clade</taxon>
        <taxon>Chlamydomonadales</taxon>
        <taxon>Tetrabaenaceae</taxon>
        <taxon>Tetrabaena</taxon>
    </lineage>
</organism>
<feature type="non-terminal residue" evidence="2">
    <location>
        <position position="1317"/>
    </location>
</feature>
<keyword evidence="3" id="KW-1185">Reference proteome</keyword>
<feature type="compositionally biased region" description="Polar residues" evidence="1">
    <location>
        <begin position="373"/>
        <end position="382"/>
    </location>
</feature>
<protein>
    <recommendedName>
        <fullName evidence="4">F-box domain-containing protein</fullName>
    </recommendedName>
</protein>
<dbReference type="Proteomes" id="UP000236333">
    <property type="component" value="Unassembled WGS sequence"/>
</dbReference>
<feature type="region of interest" description="Disordered" evidence="1">
    <location>
        <begin position="350"/>
        <end position="385"/>
    </location>
</feature>
<dbReference type="EMBL" id="PGGS01000692">
    <property type="protein sequence ID" value="PNH02246.1"/>
    <property type="molecule type" value="Genomic_DNA"/>
</dbReference>
<sequence>MELQRQRARGDLLSLPQELLQRILEEAPGTPHKLRVTCKAFASAVGSSGLVLRRAALVGKGVRREVAEALTAFPKARRVVLDLQGGRGGAAAPADGRGRAPWCGVPRTCDQDLLCESLAALDDRGVTSLGLLQLGCAPPLALPAHLQASLLELEISDASYTYAAEQGACNLIVRGSSDVVPRTAAMVRLALTLPHLRRLSLAAASFTADSVLALGALTLLESLSIAGSLECPGGAAQAAAVHRSLLGSLPALRQLRLPLAVATGAASVMADDDGSDDEVEFAEDQGLWGHMAVAGGGSGGNTTPPAAAPQGAALVGVAGAAIPGRGDNGTPWASGAAGVPLALATPLRFHTNASGRRRGGGGSLLRQHEPRQQHASGGNPDSATGFVFPPHLHDLTIPLCALNRPTFEAVCAAYRLGSASGGSGSNAPDAGATGTPAAANPAGGGSLRSLHIPSLAGYSRWEGSFLTCDRDFELLAGLGGLEVLHVSLELGAFRRPSPADLRGCFQRLRALRELRELRITETQQPVCFSPRKRSCITRSTSVFGQPSPPTLSGPALAKLQQQWPQLQSLQFFGETVVRAGSVRVVVVVPFPDAAGVPPVRPSDPLAVRHVFLVFGTEDASCARRELRITETQQPVCFSPRKRSCTTRSTAGVFGQPSPPTLSGPALAKLQQQWPQLQSLQFFGETVVRCGGRLVVPGWEEADLLPAACACCSGPHLLAAAPRSRGRAGSVRVVVALSQELLQRILEETPGTPRKLRVTCKAFASAVGSSGLVLRRAALVGKGVRREVAEALTAFPKARRVVLDLQGGRGGAAAPADGRGRAPWRGVPRTCDQDLLCESLAALDDRGVTSLGLLQLSCAPPLALPAHLQASLLELEVSDASYTYAAEQGACNLIALGSSEVVPRTAAMVRLALTLPHLRRLSLAAASFTADSVLALGALTQLESLSIAGSLECPGGAAQAAAVHRSLLGSLPALRQLRLPLAVATGAASVMADDDGSDDEVEFAEDQGLWGHMAVAGGGSDGNATPPAAAPGGGDNGTPWASGAAGVPLVLAAPLRCHTNASGSRRGGGGSLLRQHEPRQHRASGGNLDAATGFVFPPHLHDLTIPLCALNRPTFEAVCAAYRLGSASNAPDAGATGTPAAATPAGGGSLRSLHIPSLAGYSRWEGSFLTCDRDFELLAGLGGLEVLHVSLELGAFRRPSPVNLRGCFQRLRALRELRELRITETQQPVCFSPRKRSCITRSTSVFGQPSPPTLSGPALAKLQQQWPLLQSLQFFGETVVRCGGRLVVPGWEEADLLPAACACCSGPHLLAAAPRSRG</sequence>
<feature type="compositionally biased region" description="Low complexity" evidence="1">
    <location>
        <begin position="425"/>
        <end position="441"/>
    </location>
</feature>
<evidence type="ECO:0000313" key="2">
    <source>
        <dbReference type="EMBL" id="PNH02246.1"/>
    </source>
</evidence>
<dbReference type="OrthoDB" id="540680at2759"/>
<comment type="caution">
    <text evidence="2">The sequence shown here is derived from an EMBL/GenBank/DDBJ whole genome shotgun (WGS) entry which is preliminary data.</text>
</comment>
<name>A0A2J7ZPQ7_9CHLO</name>
<proteinExistence type="predicted"/>
<gene>
    <name evidence="2" type="ORF">TSOC_011791</name>
</gene>